<reference evidence="4" key="1">
    <citation type="submission" date="2022-08" db="EMBL/GenBank/DDBJ databases">
        <title>Genomic Encyclopedia of Type Strains, Phase III (KMG-III): the genomes of soil and plant-associated and newly described type strains.</title>
        <authorList>
            <person name="Whitman W."/>
        </authorList>
    </citation>
    <scope>NUCLEOTIDE SEQUENCE</scope>
    <source>
        <strain evidence="4">HMT 1</strain>
    </source>
</reference>
<evidence type="ECO:0000256" key="1">
    <source>
        <dbReference type="SAM" id="MobiDB-lite"/>
    </source>
</evidence>
<evidence type="ECO:0000313" key="5">
    <source>
        <dbReference type="Proteomes" id="UP001204445"/>
    </source>
</evidence>
<accession>A0AAE3HIH6</accession>
<sequence length="152" mass="17750">MYRVQTVIPSILALLMLNTPVLATNMYKWTDEEGNVHYTQNPPPEDAQGVRMDPPADVDTEQAREELQRKQEKLEAMEQQREQAREEAEKEQERAALYEKNCRLARERLQRLENSGMVRAIDEDGNMSRIGPEEQAERINEVKEKVKKYCES</sequence>
<feature type="domain" description="DUF4124" evidence="3">
    <location>
        <begin position="14"/>
        <end position="63"/>
    </location>
</feature>
<proteinExistence type="predicted"/>
<dbReference type="Proteomes" id="UP001204445">
    <property type="component" value="Unassembled WGS sequence"/>
</dbReference>
<organism evidence="4 5">
    <name type="scientific">Methylohalomonas lacus</name>
    <dbReference type="NCBI Taxonomy" id="398773"/>
    <lineage>
        <taxon>Bacteria</taxon>
        <taxon>Pseudomonadati</taxon>
        <taxon>Pseudomonadota</taxon>
        <taxon>Gammaproteobacteria</taxon>
        <taxon>Methylohalomonadales</taxon>
        <taxon>Methylohalomonadaceae</taxon>
        <taxon>Methylohalomonas</taxon>
    </lineage>
</organism>
<dbReference type="EMBL" id="JANUCT010000005">
    <property type="protein sequence ID" value="MCS3902955.1"/>
    <property type="molecule type" value="Genomic_DNA"/>
</dbReference>
<dbReference type="RefSeq" id="WP_259054559.1">
    <property type="nucleotide sequence ID" value="NZ_JANUCT010000005.1"/>
</dbReference>
<evidence type="ECO:0000256" key="2">
    <source>
        <dbReference type="SAM" id="SignalP"/>
    </source>
</evidence>
<dbReference type="Pfam" id="PF13511">
    <property type="entry name" value="DUF4124"/>
    <property type="match status" value="1"/>
</dbReference>
<feature type="region of interest" description="Disordered" evidence="1">
    <location>
        <begin position="34"/>
        <end position="92"/>
    </location>
</feature>
<evidence type="ECO:0000313" key="4">
    <source>
        <dbReference type="EMBL" id="MCS3902955.1"/>
    </source>
</evidence>
<dbReference type="InterPro" id="IPR025392">
    <property type="entry name" value="DUF4124"/>
</dbReference>
<feature type="compositionally biased region" description="Basic and acidic residues" evidence="1">
    <location>
        <begin position="61"/>
        <end position="92"/>
    </location>
</feature>
<protein>
    <submittedName>
        <fullName evidence="4">Molecular chaperone DnaK (HSP70)</fullName>
    </submittedName>
</protein>
<keyword evidence="5" id="KW-1185">Reference proteome</keyword>
<gene>
    <name evidence="4" type="ORF">J2T55_000963</name>
</gene>
<comment type="caution">
    <text evidence="4">The sequence shown here is derived from an EMBL/GenBank/DDBJ whole genome shotgun (WGS) entry which is preliminary data.</text>
</comment>
<evidence type="ECO:0000259" key="3">
    <source>
        <dbReference type="Pfam" id="PF13511"/>
    </source>
</evidence>
<feature type="signal peptide" evidence="2">
    <location>
        <begin position="1"/>
        <end position="23"/>
    </location>
</feature>
<name>A0AAE3HIH6_9GAMM</name>
<dbReference type="AlphaFoldDB" id="A0AAE3HIH6"/>
<keyword evidence="2" id="KW-0732">Signal</keyword>
<feature type="chain" id="PRO_5042296284" evidence="2">
    <location>
        <begin position="24"/>
        <end position="152"/>
    </location>
</feature>